<dbReference type="InParanoid" id="D8STJ6"/>
<comment type="similarity">
    <text evidence="2">Belongs to the TMEM131 family.</text>
</comment>
<feature type="signal peptide" evidence="8">
    <location>
        <begin position="1"/>
        <end position="18"/>
    </location>
</feature>
<dbReference type="EMBL" id="GL377640">
    <property type="protein sequence ID" value="EFJ12215.1"/>
    <property type="molecule type" value="Genomic_DNA"/>
</dbReference>
<keyword evidence="12" id="KW-1185">Reference proteome</keyword>
<keyword evidence="5" id="KW-1133">Transmembrane helix</keyword>
<evidence type="ECO:0000256" key="8">
    <source>
        <dbReference type="SAM" id="SignalP"/>
    </source>
</evidence>
<dbReference type="OrthoDB" id="168404at2759"/>
<evidence type="ECO:0000256" key="7">
    <source>
        <dbReference type="SAM" id="MobiDB-lite"/>
    </source>
</evidence>
<evidence type="ECO:0000313" key="11">
    <source>
        <dbReference type="EMBL" id="EFJ12215.1"/>
    </source>
</evidence>
<dbReference type="Proteomes" id="UP000001514">
    <property type="component" value="Unassembled WGS sequence"/>
</dbReference>
<dbReference type="Gramene" id="EFJ12215">
    <property type="protein sequence ID" value="EFJ12215"/>
    <property type="gene ID" value="SELMODRAFT_446691"/>
</dbReference>
<dbReference type="InterPro" id="IPR039877">
    <property type="entry name" value="TMEM131-like"/>
</dbReference>
<dbReference type="PANTHER" id="PTHR22050:SF0">
    <property type="entry name" value="TRANSMEMBRANE PROTEIN 131 HOMOLOG"/>
    <property type="match status" value="1"/>
</dbReference>
<dbReference type="PANTHER" id="PTHR22050">
    <property type="entry name" value="RW1 PROTEIN HOMOLOG"/>
    <property type="match status" value="1"/>
</dbReference>
<feature type="compositionally biased region" description="Gly residues" evidence="7">
    <location>
        <begin position="1147"/>
        <end position="1156"/>
    </location>
</feature>
<gene>
    <name evidence="11" type="ORF">SELMODRAFT_446691</name>
</gene>
<protein>
    <submittedName>
        <fullName evidence="11">Uncharacterized protein</fullName>
    </submittedName>
</protein>
<accession>D8STJ6</accession>
<feature type="chain" id="PRO_5003123020" evidence="8">
    <location>
        <begin position="19"/>
        <end position="1354"/>
    </location>
</feature>
<dbReference type="STRING" id="88036.D8STJ6"/>
<dbReference type="Pfam" id="PF12371">
    <property type="entry name" value="TMEM131_like_N"/>
    <property type="match status" value="1"/>
</dbReference>
<dbReference type="Pfam" id="PF24501">
    <property type="entry name" value="Ig_TMEM131L_5"/>
    <property type="match status" value="1"/>
</dbReference>
<comment type="subcellular location">
    <subcellularLocation>
        <location evidence="1">Membrane</location>
        <topology evidence="1">Single-pass type I membrane protein</topology>
    </subcellularLocation>
</comment>
<dbReference type="KEGG" id="smo:SELMODRAFT_446691"/>
<evidence type="ECO:0000259" key="10">
    <source>
        <dbReference type="Pfam" id="PF24501"/>
    </source>
</evidence>
<dbReference type="Gene3D" id="2.60.40.10">
    <property type="entry name" value="Immunoglobulins"/>
    <property type="match status" value="1"/>
</dbReference>
<evidence type="ECO:0000256" key="6">
    <source>
        <dbReference type="ARBA" id="ARBA00023136"/>
    </source>
</evidence>
<keyword evidence="3" id="KW-0812">Transmembrane</keyword>
<feature type="compositionally biased region" description="Polar residues" evidence="7">
    <location>
        <begin position="984"/>
        <end position="1010"/>
    </location>
</feature>
<evidence type="ECO:0000256" key="2">
    <source>
        <dbReference type="ARBA" id="ARBA00006682"/>
    </source>
</evidence>
<evidence type="ECO:0000259" key="9">
    <source>
        <dbReference type="Pfam" id="PF12371"/>
    </source>
</evidence>
<dbReference type="InterPro" id="IPR055437">
    <property type="entry name" value="TMEM131L_Ig_5"/>
</dbReference>
<evidence type="ECO:0000256" key="4">
    <source>
        <dbReference type="ARBA" id="ARBA00022729"/>
    </source>
</evidence>
<feature type="compositionally biased region" description="Low complexity" evidence="7">
    <location>
        <begin position="1085"/>
        <end position="1099"/>
    </location>
</feature>
<evidence type="ECO:0000313" key="12">
    <source>
        <dbReference type="Proteomes" id="UP000001514"/>
    </source>
</evidence>
<evidence type="ECO:0000256" key="1">
    <source>
        <dbReference type="ARBA" id="ARBA00004479"/>
    </source>
</evidence>
<feature type="region of interest" description="Disordered" evidence="7">
    <location>
        <begin position="963"/>
        <end position="1169"/>
    </location>
</feature>
<feature type="compositionally biased region" description="Basic and acidic residues" evidence="7">
    <location>
        <begin position="963"/>
        <end position="977"/>
    </location>
</feature>
<feature type="region of interest" description="Disordered" evidence="7">
    <location>
        <begin position="1186"/>
        <end position="1233"/>
    </location>
</feature>
<dbReference type="HOGENOM" id="CLU_257490_0_0_1"/>
<organism evidence="12">
    <name type="scientific">Selaginella moellendorffii</name>
    <name type="common">Spikemoss</name>
    <dbReference type="NCBI Taxonomy" id="88036"/>
    <lineage>
        <taxon>Eukaryota</taxon>
        <taxon>Viridiplantae</taxon>
        <taxon>Streptophyta</taxon>
        <taxon>Embryophyta</taxon>
        <taxon>Tracheophyta</taxon>
        <taxon>Lycopodiopsida</taxon>
        <taxon>Selaginellales</taxon>
        <taxon>Selaginellaceae</taxon>
        <taxon>Selaginella</taxon>
    </lineage>
</organism>
<evidence type="ECO:0000256" key="5">
    <source>
        <dbReference type="ARBA" id="ARBA00022989"/>
    </source>
</evidence>
<keyword evidence="6" id="KW-0472">Membrane</keyword>
<feature type="domain" description="Transmembrane protein 131-like N-terminal" evidence="9">
    <location>
        <begin position="165"/>
        <end position="248"/>
    </location>
</feature>
<keyword evidence="4 8" id="KW-0732">Signal</keyword>
<reference evidence="11 12" key="1">
    <citation type="journal article" date="2011" name="Science">
        <title>The Selaginella genome identifies genetic changes associated with the evolution of vascular plants.</title>
        <authorList>
            <person name="Banks J.A."/>
            <person name="Nishiyama T."/>
            <person name="Hasebe M."/>
            <person name="Bowman J.L."/>
            <person name="Gribskov M."/>
            <person name="dePamphilis C."/>
            <person name="Albert V.A."/>
            <person name="Aono N."/>
            <person name="Aoyama T."/>
            <person name="Ambrose B.A."/>
            <person name="Ashton N.W."/>
            <person name="Axtell M.J."/>
            <person name="Barker E."/>
            <person name="Barker M.S."/>
            <person name="Bennetzen J.L."/>
            <person name="Bonawitz N.D."/>
            <person name="Chapple C."/>
            <person name="Cheng C."/>
            <person name="Correa L.G."/>
            <person name="Dacre M."/>
            <person name="DeBarry J."/>
            <person name="Dreyer I."/>
            <person name="Elias M."/>
            <person name="Engstrom E.M."/>
            <person name="Estelle M."/>
            <person name="Feng L."/>
            <person name="Finet C."/>
            <person name="Floyd S.K."/>
            <person name="Frommer W.B."/>
            <person name="Fujita T."/>
            <person name="Gramzow L."/>
            <person name="Gutensohn M."/>
            <person name="Harholt J."/>
            <person name="Hattori M."/>
            <person name="Heyl A."/>
            <person name="Hirai T."/>
            <person name="Hiwatashi Y."/>
            <person name="Ishikawa M."/>
            <person name="Iwata M."/>
            <person name="Karol K.G."/>
            <person name="Koehler B."/>
            <person name="Kolukisaoglu U."/>
            <person name="Kubo M."/>
            <person name="Kurata T."/>
            <person name="Lalonde S."/>
            <person name="Li K."/>
            <person name="Li Y."/>
            <person name="Litt A."/>
            <person name="Lyons E."/>
            <person name="Manning G."/>
            <person name="Maruyama T."/>
            <person name="Michael T.P."/>
            <person name="Mikami K."/>
            <person name="Miyazaki S."/>
            <person name="Morinaga S."/>
            <person name="Murata T."/>
            <person name="Mueller-Roeber B."/>
            <person name="Nelson D.R."/>
            <person name="Obara M."/>
            <person name="Oguri Y."/>
            <person name="Olmstead R.G."/>
            <person name="Onodera N."/>
            <person name="Petersen B.L."/>
            <person name="Pils B."/>
            <person name="Prigge M."/>
            <person name="Rensing S.A."/>
            <person name="Riano-Pachon D.M."/>
            <person name="Roberts A.W."/>
            <person name="Sato Y."/>
            <person name="Scheller H.V."/>
            <person name="Schulz B."/>
            <person name="Schulz C."/>
            <person name="Shakirov E.V."/>
            <person name="Shibagaki N."/>
            <person name="Shinohara N."/>
            <person name="Shippen D.E."/>
            <person name="Soerensen I."/>
            <person name="Sotooka R."/>
            <person name="Sugimoto N."/>
            <person name="Sugita M."/>
            <person name="Sumikawa N."/>
            <person name="Tanurdzic M."/>
            <person name="Theissen G."/>
            <person name="Ulvskov P."/>
            <person name="Wakazuki S."/>
            <person name="Weng J.K."/>
            <person name="Willats W.W."/>
            <person name="Wipf D."/>
            <person name="Wolf P.G."/>
            <person name="Yang L."/>
            <person name="Zimmer A.D."/>
            <person name="Zhu Q."/>
            <person name="Mitros T."/>
            <person name="Hellsten U."/>
            <person name="Loque D."/>
            <person name="Otillar R."/>
            <person name="Salamov A."/>
            <person name="Schmutz J."/>
            <person name="Shapiro H."/>
            <person name="Lindquist E."/>
            <person name="Lucas S."/>
            <person name="Rokhsar D."/>
            <person name="Grigoriev I.V."/>
        </authorList>
    </citation>
    <scope>NUCLEOTIDE SEQUENCE [LARGE SCALE GENOMIC DNA]</scope>
</reference>
<evidence type="ECO:0000256" key="3">
    <source>
        <dbReference type="ARBA" id="ARBA00022692"/>
    </source>
</evidence>
<dbReference type="eggNOG" id="KOG3620">
    <property type="taxonomic scope" value="Eukaryota"/>
</dbReference>
<dbReference type="InterPro" id="IPR013783">
    <property type="entry name" value="Ig-like_fold"/>
</dbReference>
<feature type="compositionally biased region" description="Low complexity" evidence="7">
    <location>
        <begin position="1035"/>
        <end position="1058"/>
    </location>
</feature>
<proteinExistence type="inferred from homology"/>
<feature type="compositionally biased region" description="Basic and acidic residues" evidence="7">
    <location>
        <begin position="1059"/>
        <end position="1081"/>
    </location>
</feature>
<feature type="domain" description="TMEM131L fifth Ig-like" evidence="10">
    <location>
        <begin position="793"/>
        <end position="859"/>
    </location>
</feature>
<dbReference type="GO" id="GO:0016020">
    <property type="term" value="C:membrane"/>
    <property type="evidence" value="ECO:0000318"/>
    <property type="project" value="GO_Central"/>
</dbReference>
<feature type="compositionally biased region" description="Low complexity" evidence="7">
    <location>
        <begin position="1212"/>
        <end position="1230"/>
    </location>
</feature>
<dbReference type="InterPro" id="IPR022113">
    <property type="entry name" value="TMEM131L_N"/>
</dbReference>
<name>D8STJ6_SELML</name>
<sequence>MVLLALIFLLSLASSSSGASISSPLQSWMLASVPSGRHSSIPRSLPASSQFLPLLASWFAILVLLCISGSVGGDQAQETGRNLVVDSSKHESGTGKPAVPLADEQTRVPCEIVVSQPGFVGFPAPLQSSAAALRDHRHRYQDDLDATAAAAPGPASTSSSPKVGIFPPFLEWGDRPLFSPSALTVTVSNRCNSTLLKIFTPFSSSIQFYAAAFAPTPLDLRPGQEVSLDIVFWPRSLGQAQAVVLLQTSLGGFFVQVQGNGIASPFGLAPLGRRTVTRGQTLRFSISLHNKAGDQGGRVIRVKEARGWPADSSNRSLILTNPHNNDVGVTRCCSSDSSSCSCVGHHREQGSYLTLKPVAPWEISPGSVSDVLEVHFKAAESTGTWSGFIYLGLSLFSTLAAKEVDEEKLLIPFNVRVGSQGQVLEPVPEVINFGFLSSRREVKKQAVTLLNTGPDSLVIRLVSRGDAVDSPSRKNLIAVRYRKGLVVHPGTQAQVAVAWYQGIEETLSLVTDDADSPGLETLIIHTNGSSPQSKIIRVPFHAVVLHGSASMGDDGEVDERVLFAEAGVDIKLSQLEKLERRTLGQNDIESGTFPSGGVEVNDHQQLVAQSLFVQSGLILPTVQVGGSEAVWLHFKNPSDGPVSVKLLPSHEWEASGCQCSIGLSGDCKARDDRSPFVLQEGGLSDTVLRAYQEADLGPLLFRPTQRCTWTGLLAVKNNLTAIDWIPVRGTGSSAELKFLEDNVPVETLRLVGTTLRIVSTVTSGIDENLSSLSEKINSESCKQPVNGSFVARNTGDIPLRVHSVSLMSGGCSSQGFELGSCGGFLLAAGETTLIELSYRSNDFVSPQVRHNNLQLVTSIGTVNVPVMVVLPDHMLRLCANIPAYFKYRKLFVYVGFVGLLCTVLVLPAKVGSKKLSSSDCDSGSAMAGSLPLFRDFSPSSIIAEETTGPSNLSKIRVKVTEEVAEDGRHQTSDDGISKGELGAGSTSSDFLQATKQQHSIAMSPTSSPRKTQLERGGKRKRKKGPVSLVKHEASRSGASSPSSSPASPLSSQRPALFSSDDHHHHSAADSKLSRLDIEVGRRMTSAPSLSSSSSNTSAAHWVPKDEIRKKVVASELKPSKEKQRHHHASKASGNGEWVTVARKSVTDGGGDGGGNPKAGTSTHDDGVPANKKKTLVQSASFLNSSRLQSQISPSVRAPGSKIPKNSSSDTTSASELNDSSSSSCNTSSRFSSDDVIDQASCSSPTVDLVYDIWGDHLGEMTRQSNFGGEETQSLFSVPAFTLPSKQDHHLSAVESSPEFSMFSGNVVAAFNRVVMPDDEQQPQQDYSSSYFLLSPFDLSYSKRMQFSTADEMKL</sequence>